<dbReference type="AlphaFoldDB" id="A0AAD7JUC9"/>
<dbReference type="Proteomes" id="UP001215598">
    <property type="component" value="Unassembled WGS sequence"/>
</dbReference>
<feature type="transmembrane region" description="Helical" evidence="1">
    <location>
        <begin position="106"/>
        <end position="129"/>
    </location>
</feature>
<evidence type="ECO:0000256" key="1">
    <source>
        <dbReference type="SAM" id="Phobius"/>
    </source>
</evidence>
<feature type="transmembrane region" description="Helical" evidence="1">
    <location>
        <begin position="171"/>
        <end position="192"/>
    </location>
</feature>
<feature type="domain" description="DUF6535" evidence="2">
    <location>
        <begin position="96"/>
        <end position="193"/>
    </location>
</feature>
<feature type="transmembrane region" description="Helical" evidence="1">
    <location>
        <begin position="198"/>
        <end position="222"/>
    </location>
</feature>
<evidence type="ECO:0000259" key="2">
    <source>
        <dbReference type="Pfam" id="PF20153"/>
    </source>
</evidence>
<dbReference type="Pfam" id="PF20153">
    <property type="entry name" value="DUF6535"/>
    <property type="match status" value="1"/>
</dbReference>
<gene>
    <name evidence="3" type="ORF">B0H16DRAFT_1881547</name>
</gene>
<accession>A0AAD7JUC9</accession>
<evidence type="ECO:0000313" key="3">
    <source>
        <dbReference type="EMBL" id="KAJ7770548.1"/>
    </source>
</evidence>
<comment type="caution">
    <text evidence="3">The sequence shown here is derived from an EMBL/GenBank/DDBJ whole genome shotgun (WGS) entry which is preliminary data.</text>
</comment>
<dbReference type="EMBL" id="JARKIB010000016">
    <property type="protein sequence ID" value="KAJ7770548.1"/>
    <property type="molecule type" value="Genomic_DNA"/>
</dbReference>
<keyword evidence="1" id="KW-1133">Transmembrane helix</keyword>
<evidence type="ECO:0000313" key="4">
    <source>
        <dbReference type="Proteomes" id="UP001215598"/>
    </source>
</evidence>
<sequence>MADDAQPSDNDRLISVLKSCFVELIQKQEDIQKAVEALKPQVAMDKKTTFWTTYMKLADEHDKELHQKYSTDLDTTLIFAGLFSAVSSAFIIQIQPQAGPDAPTIFVAAQSLLYISLLTTLLAALLAILGKQWLMYYQAAGSRGTIEERGLERQRKLDGLRRWKFDAVLQMLPLLLQLALLLFSSALSLYLWTLHRSIAAIVLGLTLLGLGSYIALLATAIASPDSPFQTPFVPPARQAIASVLQALAVIRRRWRRLAKRLAASLARVINPKAHNTLPSFVTIPARFNQLATRKPLLGRSSAEVPAVVWILETSTDPMMISAAAEMAVDLNWPLDIDLDPLMDRLSETFASCFRLAFNGTFNVSKLLEDAAPRAVNCGRAYSFLRHISRASGRPIYREPRPFIYWREENEDAGNRSPAVQQLSNVVAILTSARLGLDVVSDNNRWGLYVYPTLHAGQFSSVRTALDYFLRQFEERQISNLDQTTFSDYLCCVVHLLSPVDAGLMVKVDKRGFKIMLLIQLFEALTRNTARIDTDLTARVISTTAKLFTLKGGLLHSMRDIERLMTTVSQFCAALPPGNIPTSVFAATLASIENTTDLALTSYNPLKLQNVNWIFCALEYVQQRWRDNLDSPEGPVVWDETTAASITSLLQFLACSDPDSLPDRPSTEVMHIILTALFTRSESACAAFLVLYRAQRWVLNPDANPILRTSWAMLRPVVLSHPNLAACYLDMGNNIANTPEWKPVFYADFATWHSAFTTSTRRLAFRLVDPEYAPFSHDETQRMYVSVVRSIWAPEFDAEGKGIDETNDSWIYSMLAFSKAWDAFPFSADKIFDFVLLAHGTVATSLRITYFGPQRDVDSPNGTVPFRPSVQVTRDTQFF</sequence>
<keyword evidence="1" id="KW-0812">Transmembrane</keyword>
<name>A0AAD7JUC9_9AGAR</name>
<proteinExistence type="predicted"/>
<reference evidence="3" key="1">
    <citation type="submission" date="2023-03" db="EMBL/GenBank/DDBJ databases">
        <title>Massive genome expansion in bonnet fungi (Mycena s.s.) driven by repeated elements and novel gene families across ecological guilds.</title>
        <authorList>
            <consortium name="Lawrence Berkeley National Laboratory"/>
            <person name="Harder C.B."/>
            <person name="Miyauchi S."/>
            <person name="Viragh M."/>
            <person name="Kuo A."/>
            <person name="Thoen E."/>
            <person name="Andreopoulos B."/>
            <person name="Lu D."/>
            <person name="Skrede I."/>
            <person name="Drula E."/>
            <person name="Henrissat B."/>
            <person name="Morin E."/>
            <person name="Kohler A."/>
            <person name="Barry K."/>
            <person name="LaButti K."/>
            <person name="Morin E."/>
            <person name="Salamov A."/>
            <person name="Lipzen A."/>
            <person name="Mereny Z."/>
            <person name="Hegedus B."/>
            <person name="Baldrian P."/>
            <person name="Stursova M."/>
            <person name="Weitz H."/>
            <person name="Taylor A."/>
            <person name="Grigoriev I.V."/>
            <person name="Nagy L.G."/>
            <person name="Martin F."/>
            <person name="Kauserud H."/>
        </authorList>
    </citation>
    <scope>NUCLEOTIDE SEQUENCE</scope>
    <source>
        <strain evidence="3">CBHHK182m</strain>
    </source>
</reference>
<keyword evidence="4" id="KW-1185">Reference proteome</keyword>
<feature type="transmembrane region" description="Helical" evidence="1">
    <location>
        <begin position="76"/>
        <end position="94"/>
    </location>
</feature>
<organism evidence="3 4">
    <name type="scientific">Mycena metata</name>
    <dbReference type="NCBI Taxonomy" id="1033252"/>
    <lineage>
        <taxon>Eukaryota</taxon>
        <taxon>Fungi</taxon>
        <taxon>Dikarya</taxon>
        <taxon>Basidiomycota</taxon>
        <taxon>Agaricomycotina</taxon>
        <taxon>Agaricomycetes</taxon>
        <taxon>Agaricomycetidae</taxon>
        <taxon>Agaricales</taxon>
        <taxon>Marasmiineae</taxon>
        <taxon>Mycenaceae</taxon>
        <taxon>Mycena</taxon>
    </lineage>
</organism>
<keyword evidence="1" id="KW-0472">Membrane</keyword>
<dbReference type="InterPro" id="IPR045338">
    <property type="entry name" value="DUF6535"/>
</dbReference>
<protein>
    <recommendedName>
        <fullName evidence="2">DUF6535 domain-containing protein</fullName>
    </recommendedName>
</protein>